<dbReference type="EMBL" id="BLXT01002055">
    <property type="protein sequence ID" value="GFN90482.1"/>
    <property type="molecule type" value="Genomic_DNA"/>
</dbReference>
<gene>
    <name evidence="1" type="ORF">PoB_001698800</name>
</gene>
<name>A0AAV3Z706_9GAST</name>
<accession>A0AAV3Z706</accession>
<reference evidence="1 2" key="1">
    <citation type="journal article" date="2021" name="Elife">
        <title>Chloroplast acquisition without the gene transfer in kleptoplastic sea slugs, Plakobranchus ocellatus.</title>
        <authorList>
            <person name="Maeda T."/>
            <person name="Takahashi S."/>
            <person name="Yoshida T."/>
            <person name="Shimamura S."/>
            <person name="Takaki Y."/>
            <person name="Nagai Y."/>
            <person name="Toyoda A."/>
            <person name="Suzuki Y."/>
            <person name="Arimoto A."/>
            <person name="Ishii H."/>
            <person name="Satoh N."/>
            <person name="Nishiyama T."/>
            <person name="Hasebe M."/>
            <person name="Maruyama T."/>
            <person name="Minagawa J."/>
            <person name="Obokata J."/>
            <person name="Shigenobu S."/>
        </authorList>
    </citation>
    <scope>NUCLEOTIDE SEQUENCE [LARGE SCALE GENOMIC DNA]</scope>
</reference>
<evidence type="ECO:0000313" key="2">
    <source>
        <dbReference type="Proteomes" id="UP000735302"/>
    </source>
</evidence>
<dbReference type="AlphaFoldDB" id="A0AAV3Z706"/>
<comment type="caution">
    <text evidence="1">The sequence shown here is derived from an EMBL/GenBank/DDBJ whole genome shotgun (WGS) entry which is preliminary data.</text>
</comment>
<proteinExistence type="predicted"/>
<sequence>MSTRASATDSVSILCNGTASGKPRGVIHESQDEPVSCFTWWVYRTYFIATLLNGVSISGTFSKGTLGTEPFFTILVPSAHDAPRLLKGKDFPSSPRSSSSIHQCQYSWILLLEFDQLLAINSYVTLYIMHPQRLGYRFVWALVVAAPTVKDMSGSSGLLAPSTFPTMTSQMASGMHNAFTSPLKKGVLKLMTALSANSAVLSIQLTRFD</sequence>
<organism evidence="1 2">
    <name type="scientific">Plakobranchus ocellatus</name>
    <dbReference type="NCBI Taxonomy" id="259542"/>
    <lineage>
        <taxon>Eukaryota</taxon>
        <taxon>Metazoa</taxon>
        <taxon>Spiralia</taxon>
        <taxon>Lophotrochozoa</taxon>
        <taxon>Mollusca</taxon>
        <taxon>Gastropoda</taxon>
        <taxon>Heterobranchia</taxon>
        <taxon>Euthyneura</taxon>
        <taxon>Panpulmonata</taxon>
        <taxon>Sacoglossa</taxon>
        <taxon>Placobranchoidea</taxon>
        <taxon>Plakobranchidae</taxon>
        <taxon>Plakobranchus</taxon>
    </lineage>
</organism>
<evidence type="ECO:0000313" key="1">
    <source>
        <dbReference type="EMBL" id="GFN90482.1"/>
    </source>
</evidence>
<dbReference type="Proteomes" id="UP000735302">
    <property type="component" value="Unassembled WGS sequence"/>
</dbReference>
<keyword evidence="2" id="KW-1185">Reference proteome</keyword>
<protein>
    <submittedName>
        <fullName evidence="1">Uncharacterized protein</fullName>
    </submittedName>
</protein>